<dbReference type="PANTHER" id="PTHR43739">
    <property type="entry name" value="XYLOGLUCANASE (EUROFUNG)"/>
    <property type="match status" value="1"/>
</dbReference>
<dbReference type="GO" id="GO:0010411">
    <property type="term" value="P:xyloglucan metabolic process"/>
    <property type="evidence" value="ECO:0007669"/>
    <property type="project" value="TreeGrafter"/>
</dbReference>
<proteinExistence type="predicted"/>
<evidence type="ECO:0000259" key="1">
    <source>
        <dbReference type="PROSITE" id="PS50060"/>
    </source>
</evidence>
<dbReference type="InterPro" id="IPR000998">
    <property type="entry name" value="MAM_dom"/>
</dbReference>
<dbReference type="PROSITE" id="PS50060">
    <property type="entry name" value="MAM_2"/>
    <property type="match status" value="1"/>
</dbReference>
<dbReference type="CDD" id="cd15482">
    <property type="entry name" value="Sialidase_non-viral"/>
    <property type="match status" value="1"/>
</dbReference>
<dbReference type="Gene3D" id="2.130.10.10">
    <property type="entry name" value="YVTN repeat-like/Quinoprotein amine dehydrogenase"/>
    <property type="match status" value="3"/>
</dbReference>
<dbReference type="GO" id="GO:0016020">
    <property type="term" value="C:membrane"/>
    <property type="evidence" value="ECO:0007669"/>
    <property type="project" value="InterPro"/>
</dbReference>
<evidence type="ECO:0000313" key="3">
    <source>
        <dbReference type="Proteomes" id="UP000663929"/>
    </source>
</evidence>
<keyword evidence="3" id="KW-1185">Reference proteome</keyword>
<dbReference type="InterPro" id="IPR052025">
    <property type="entry name" value="Xyloglucanase_GH74"/>
</dbReference>
<dbReference type="EMBL" id="CP071793">
    <property type="protein sequence ID" value="QTD50999.1"/>
    <property type="molecule type" value="Genomic_DNA"/>
</dbReference>
<accession>A0A8A4TLY8</accession>
<dbReference type="RefSeq" id="WP_237381135.1">
    <property type="nucleotide sequence ID" value="NZ_CP071793.1"/>
</dbReference>
<dbReference type="KEGG" id="scor:J3U87_00890"/>
<feature type="domain" description="MAM" evidence="1">
    <location>
        <begin position="1001"/>
        <end position="1055"/>
    </location>
</feature>
<sequence>MKKLIIGAAMAVVAVAGFVMWQPDHTNHSLEKMARMKGDPKGPKPEFPGEYAQYLQSRRETPNNENPERLNYRYKDEIQASQLARGGLVSAPNLRFEDYGPGNFGGRIRGIVIDPADGDNIIVGGVTGGIWRTFDGGQSWANSDDFLPNLVISCLFMDPDNSDRIFAGTGEGFFGVGMMQGLGIFQSDDFGLTWTQLPSTDNSNFDWVNRIAMIPNTDIIIAATRAGLFRSTDLGANWTEVSGQAISSRGFVDVRVDPSNTDRLFAYHYGSGTTTRFLMRSTDAGANWTRLGAAEGMPTTNIGRGEIGIGSDGVVYVSMASSSDQTNGLYRSNDGGLTFQKTASTTPYIERQGWYDMMVGVDPSDSDRVFLGAVDVFRTEDAGTNIGMITRWTFQPPFGNTQTYVHADIHGIAFHPQDSNTVFIVCDGGLFKSTDSGDTWTSLNNDLRIAQYYGIATHPDGEGVIGGTQDNGSHYFFGNRAIWYEWFGGDGGFCAWDQQDTNYIYGSTPGGGMFGTSNEPADAASLNFPGGAGALFIQPFEIDPNDGNRMLVGSGSIWYTENLRQLTGANWTNTGAIGGSISATRFSPHDGSIAMVGSISGNLSRTTDLGTGNNWTSVNGPWNGDVLWIEFDPFDTTSNTVYVAIADFGPDKVWKTTDGGQNWTSIHGNLPEIPMNSITVDPTDGSRLFLGSDLGLWTTNDNANEGGAFTWEHYDYGVAWTRVIQLRWANDDVLWAATHGRGIIRITREPLEATLTGVDDSQSNCSEGGNLDGIIDRGETGLVSFQVTNTGGQPVADVTATLVSDSTDLEIQTATLNLGTLAAGASTTATFTTKLADDATCTGNINLTLNLGGAEPTSANFSITTAANETVQSGSLTEDAEGNTLYTHSALFDTDDWATVADPTDGGNNVWFTSNPGALSDKSLASPWMTADAGGQTITFDLYYHTEGDATQLWDGAMMEMRTEDQDWFDIGNLSTVPYDGPLLDNNTAPFRMVWSGDQRTWRSATVDLGQTYNGQRFQIRFRFVSDSNSNEQGFWVDDIAITNVSWVTDIACNATVCVSCFDTIEEALADIRTSAGSGEWPSQQTVLNYVDRLNNICE</sequence>
<name>A0A8A4TLY8_SULCO</name>
<dbReference type="SUPFAM" id="SSF110296">
    <property type="entry name" value="Oligoxyloglucan reducing end-specific cellobiohydrolase"/>
    <property type="match status" value="3"/>
</dbReference>
<dbReference type="PANTHER" id="PTHR43739:SF5">
    <property type="entry name" value="EXO-ALPHA-SIALIDASE"/>
    <property type="match status" value="1"/>
</dbReference>
<reference evidence="2" key="1">
    <citation type="submission" date="2021-03" db="EMBL/GenBank/DDBJ databases">
        <title>Acanthopleuribacteraceae sp. M133.</title>
        <authorList>
            <person name="Wang G."/>
        </authorList>
    </citation>
    <scope>NUCLEOTIDE SEQUENCE</scope>
    <source>
        <strain evidence="2">M133</strain>
    </source>
</reference>
<organism evidence="2 3">
    <name type="scientific">Sulfidibacter corallicola</name>
    <dbReference type="NCBI Taxonomy" id="2818388"/>
    <lineage>
        <taxon>Bacteria</taxon>
        <taxon>Pseudomonadati</taxon>
        <taxon>Acidobacteriota</taxon>
        <taxon>Holophagae</taxon>
        <taxon>Acanthopleuribacterales</taxon>
        <taxon>Acanthopleuribacteraceae</taxon>
        <taxon>Sulfidibacter</taxon>
    </lineage>
</organism>
<gene>
    <name evidence="2" type="ORF">J3U87_00890</name>
</gene>
<dbReference type="Proteomes" id="UP000663929">
    <property type="component" value="Chromosome"/>
</dbReference>
<protein>
    <recommendedName>
        <fullName evidence="1">MAM domain-containing protein</fullName>
    </recommendedName>
</protein>
<dbReference type="InterPro" id="IPR015943">
    <property type="entry name" value="WD40/YVTN_repeat-like_dom_sf"/>
</dbReference>
<dbReference type="AlphaFoldDB" id="A0A8A4TLY8"/>
<evidence type="ECO:0000313" key="2">
    <source>
        <dbReference type="EMBL" id="QTD50999.1"/>
    </source>
</evidence>
<dbReference type="Gene3D" id="2.60.120.200">
    <property type="match status" value="1"/>
</dbReference>